<comment type="caution">
    <text evidence="9">The sequence shown here is derived from an EMBL/GenBank/DDBJ whole genome shotgun (WGS) entry which is preliminary data.</text>
</comment>
<dbReference type="AlphaFoldDB" id="A0A9D1WA72"/>
<dbReference type="GO" id="GO:0022857">
    <property type="term" value="F:transmembrane transporter activity"/>
    <property type="evidence" value="ECO:0007669"/>
    <property type="project" value="InterPro"/>
</dbReference>
<dbReference type="Proteomes" id="UP000824156">
    <property type="component" value="Unassembled WGS sequence"/>
</dbReference>
<evidence type="ECO:0000256" key="3">
    <source>
        <dbReference type="ARBA" id="ARBA00022448"/>
    </source>
</evidence>
<evidence type="ECO:0000313" key="9">
    <source>
        <dbReference type="EMBL" id="HIX54602.1"/>
    </source>
</evidence>
<accession>A0A9D1WA72</accession>
<organism evidence="9 10">
    <name type="scientific">Candidatus Sphingobacterium stercoripullorum</name>
    <dbReference type="NCBI Taxonomy" id="2838759"/>
    <lineage>
        <taxon>Bacteria</taxon>
        <taxon>Pseudomonadati</taxon>
        <taxon>Bacteroidota</taxon>
        <taxon>Sphingobacteriia</taxon>
        <taxon>Sphingobacteriales</taxon>
        <taxon>Sphingobacteriaceae</taxon>
        <taxon>Sphingobacterium</taxon>
    </lineage>
</organism>
<feature type="transmembrane region" description="Helical" evidence="8">
    <location>
        <begin position="103"/>
        <end position="124"/>
    </location>
</feature>
<dbReference type="CDD" id="cd06550">
    <property type="entry name" value="TM_ABC_iron-siderophores_like"/>
    <property type="match status" value="1"/>
</dbReference>
<feature type="transmembrane region" description="Helical" evidence="8">
    <location>
        <begin position="218"/>
        <end position="251"/>
    </location>
</feature>
<evidence type="ECO:0000256" key="4">
    <source>
        <dbReference type="ARBA" id="ARBA00022475"/>
    </source>
</evidence>
<evidence type="ECO:0000256" key="6">
    <source>
        <dbReference type="ARBA" id="ARBA00022989"/>
    </source>
</evidence>
<evidence type="ECO:0000256" key="1">
    <source>
        <dbReference type="ARBA" id="ARBA00004651"/>
    </source>
</evidence>
<evidence type="ECO:0000256" key="7">
    <source>
        <dbReference type="ARBA" id="ARBA00023136"/>
    </source>
</evidence>
<feature type="transmembrane region" description="Helical" evidence="8">
    <location>
        <begin position="133"/>
        <end position="155"/>
    </location>
</feature>
<dbReference type="Pfam" id="PF01032">
    <property type="entry name" value="FecCD"/>
    <property type="match status" value="1"/>
</dbReference>
<keyword evidence="4" id="KW-1003">Cell membrane</keyword>
<dbReference type="EMBL" id="DXEZ01000169">
    <property type="protein sequence ID" value="HIX54602.1"/>
    <property type="molecule type" value="Genomic_DNA"/>
</dbReference>
<evidence type="ECO:0000256" key="8">
    <source>
        <dbReference type="SAM" id="Phobius"/>
    </source>
</evidence>
<feature type="transmembrane region" description="Helical" evidence="8">
    <location>
        <begin position="45"/>
        <end position="66"/>
    </location>
</feature>
<dbReference type="InterPro" id="IPR037294">
    <property type="entry name" value="ABC_BtuC-like"/>
</dbReference>
<dbReference type="PANTHER" id="PTHR30472:SF27">
    <property type="entry name" value="PETROBACTIN IMPORT SYSTEM PERMEASE PROTEIN YCLN"/>
    <property type="match status" value="1"/>
</dbReference>
<evidence type="ECO:0000313" key="10">
    <source>
        <dbReference type="Proteomes" id="UP000824156"/>
    </source>
</evidence>
<dbReference type="Gene3D" id="1.10.3470.10">
    <property type="entry name" value="ABC transporter involved in vitamin B12 uptake, BtuC"/>
    <property type="match status" value="1"/>
</dbReference>
<dbReference type="SUPFAM" id="SSF81345">
    <property type="entry name" value="ABC transporter involved in vitamin B12 uptake, BtuC"/>
    <property type="match status" value="1"/>
</dbReference>
<evidence type="ECO:0000256" key="2">
    <source>
        <dbReference type="ARBA" id="ARBA00007935"/>
    </source>
</evidence>
<dbReference type="GO" id="GO:0005886">
    <property type="term" value="C:plasma membrane"/>
    <property type="evidence" value="ECO:0007669"/>
    <property type="project" value="UniProtKB-SubCell"/>
</dbReference>
<reference evidence="9" key="2">
    <citation type="submission" date="2021-04" db="EMBL/GenBank/DDBJ databases">
        <authorList>
            <person name="Gilroy R."/>
        </authorList>
    </citation>
    <scope>NUCLEOTIDE SEQUENCE</scope>
    <source>
        <strain evidence="9">1719</strain>
    </source>
</reference>
<proteinExistence type="inferred from homology"/>
<feature type="transmembrane region" description="Helical" evidence="8">
    <location>
        <begin position="292"/>
        <end position="310"/>
    </location>
</feature>
<name>A0A9D1WA72_9SPHI</name>
<comment type="subcellular location">
    <subcellularLocation>
        <location evidence="1">Cell membrane</location>
        <topology evidence="1">Multi-pass membrane protein</topology>
    </subcellularLocation>
</comment>
<sequence length="314" mass="34544">MNKIVLGILLLVFGVISLFVGNHDIALTDIFKMSDDQLLVFTISRIPRTLTLILCGMGIAVAGFLMQQLTQNRFVSPTTAGTLDAAKLGILFGLIWVPQAGMLTRLALSVVFCFLASLIFLYFIRSIKSKDIILVPIIGIMFGSILNAFATFFAVKYGIVQNVQDWLIGDFSGILQGQYESIYLILPIVVLTYIFANRFTVISLGESFAKNLGLNYEVYLNIGILCVSLIVSATVVTVGAIPFLGLVIPNIIRIYKGDNMKAILPYTAMFGAVFLLFCDILGRIIIAPYEVPIGLMVGIFGGIIFFGLLWRQKR</sequence>
<dbReference type="InterPro" id="IPR000522">
    <property type="entry name" value="ABC_transptr_permease_BtuC"/>
</dbReference>
<comment type="similarity">
    <text evidence="2">Belongs to the binding-protein-dependent transport system permease family. FecCD subfamily.</text>
</comment>
<keyword evidence="3" id="KW-0813">Transport</keyword>
<gene>
    <name evidence="9" type="ORF">H9853_06220</name>
</gene>
<protein>
    <submittedName>
        <fullName evidence="9">Iron chelate uptake ABC transporter family permease subunit</fullName>
    </submittedName>
</protein>
<keyword evidence="6 8" id="KW-1133">Transmembrane helix</keyword>
<reference evidence="9" key="1">
    <citation type="journal article" date="2021" name="PeerJ">
        <title>Extensive microbial diversity within the chicken gut microbiome revealed by metagenomics and culture.</title>
        <authorList>
            <person name="Gilroy R."/>
            <person name="Ravi A."/>
            <person name="Getino M."/>
            <person name="Pursley I."/>
            <person name="Horton D.L."/>
            <person name="Alikhan N.F."/>
            <person name="Baker D."/>
            <person name="Gharbi K."/>
            <person name="Hall N."/>
            <person name="Watson M."/>
            <person name="Adriaenssens E.M."/>
            <person name="Foster-Nyarko E."/>
            <person name="Jarju S."/>
            <person name="Secka A."/>
            <person name="Antonio M."/>
            <person name="Oren A."/>
            <person name="Chaudhuri R.R."/>
            <person name="La Ragione R."/>
            <person name="Hildebrand F."/>
            <person name="Pallen M.J."/>
        </authorList>
    </citation>
    <scope>NUCLEOTIDE SEQUENCE</scope>
    <source>
        <strain evidence="9">1719</strain>
    </source>
</reference>
<keyword evidence="7 8" id="KW-0472">Membrane</keyword>
<dbReference type="PANTHER" id="PTHR30472">
    <property type="entry name" value="FERRIC ENTEROBACTIN TRANSPORT SYSTEM PERMEASE PROTEIN"/>
    <property type="match status" value="1"/>
</dbReference>
<feature type="transmembrane region" description="Helical" evidence="8">
    <location>
        <begin position="263"/>
        <end position="286"/>
    </location>
</feature>
<keyword evidence="5 8" id="KW-0812">Transmembrane</keyword>
<dbReference type="GO" id="GO:0033214">
    <property type="term" value="P:siderophore-iron import into cell"/>
    <property type="evidence" value="ECO:0007669"/>
    <property type="project" value="TreeGrafter"/>
</dbReference>
<evidence type="ECO:0000256" key="5">
    <source>
        <dbReference type="ARBA" id="ARBA00022692"/>
    </source>
</evidence>